<keyword evidence="2" id="KW-1185">Reference proteome</keyword>
<name>A0ACC0PMC9_RHOML</name>
<dbReference type="EMBL" id="CM046389">
    <property type="protein sequence ID" value="KAI8566311.1"/>
    <property type="molecule type" value="Genomic_DNA"/>
</dbReference>
<reference evidence="1" key="1">
    <citation type="submission" date="2022-02" db="EMBL/GenBank/DDBJ databases">
        <title>Plant Genome Project.</title>
        <authorList>
            <person name="Zhang R.-G."/>
        </authorList>
    </citation>
    <scope>NUCLEOTIDE SEQUENCE</scope>
    <source>
        <strain evidence="1">AT1</strain>
    </source>
</reference>
<organism evidence="1 2">
    <name type="scientific">Rhododendron molle</name>
    <name type="common">Chinese azalea</name>
    <name type="synonym">Azalea mollis</name>
    <dbReference type="NCBI Taxonomy" id="49168"/>
    <lineage>
        <taxon>Eukaryota</taxon>
        <taxon>Viridiplantae</taxon>
        <taxon>Streptophyta</taxon>
        <taxon>Embryophyta</taxon>
        <taxon>Tracheophyta</taxon>
        <taxon>Spermatophyta</taxon>
        <taxon>Magnoliopsida</taxon>
        <taxon>eudicotyledons</taxon>
        <taxon>Gunneridae</taxon>
        <taxon>Pentapetalae</taxon>
        <taxon>asterids</taxon>
        <taxon>Ericales</taxon>
        <taxon>Ericaceae</taxon>
        <taxon>Ericoideae</taxon>
        <taxon>Rhodoreae</taxon>
        <taxon>Rhododendron</taxon>
    </lineage>
</organism>
<evidence type="ECO:0000313" key="1">
    <source>
        <dbReference type="EMBL" id="KAI8566311.1"/>
    </source>
</evidence>
<comment type="caution">
    <text evidence="1">The sequence shown here is derived from an EMBL/GenBank/DDBJ whole genome shotgun (WGS) entry which is preliminary data.</text>
</comment>
<dbReference type="Proteomes" id="UP001062846">
    <property type="component" value="Chromosome 2"/>
</dbReference>
<proteinExistence type="predicted"/>
<sequence length="97" mass="10998">MTAATTTTTMMLTMTITTTKRTAMKKENESYGDEVPDEEAEVQEWCIGEMEESRSDFDLKSTKTLVLLLGHGYCLSWIKESDDCYSPVRDYLVLLLG</sequence>
<gene>
    <name evidence="1" type="ORF">RHMOL_Rhmol02G0030800</name>
</gene>
<protein>
    <submittedName>
        <fullName evidence="1">Uncharacterized protein</fullName>
    </submittedName>
</protein>
<accession>A0ACC0PMC9</accession>
<evidence type="ECO:0000313" key="2">
    <source>
        <dbReference type="Proteomes" id="UP001062846"/>
    </source>
</evidence>